<evidence type="ECO:0000256" key="1">
    <source>
        <dbReference type="ARBA" id="ARBA00004370"/>
    </source>
</evidence>
<dbReference type="EMBL" id="CP136864">
    <property type="protein sequence ID" value="WOJ94949.1"/>
    <property type="molecule type" value="Genomic_DNA"/>
</dbReference>
<dbReference type="PANTHER" id="PTHR35851:SF1">
    <property type="entry name" value="CELL DIVISION PROTEIN FTSQ"/>
    <property type="match status" value="1"/>
</dbReference>
<dbReference type="InterPro" id="IPR045335">
    <property type="entry name" value="FtsQ_C_sf"/>
</dbReference>
<gene>
    <name evidence="9" type="primary">ftsQ</name>
    <name evidence="11" type="ORF">R0135_07200</name>
</gene>
<keyword evidence="4 9" id="KW-0132">Cell division</keyword>
<evidence type="ECO:0000256" key="6">
    <source>
        <dbReference type="ARBA" id="ARBA00022989"/>
    </source>
</evidence>
<dbReference type="HAMAP" id="MF_00911">
    <property type="entry name" value="FtsQ_subfam"/>
    <property type="match status" value="1"/>
</dbReference>
<keyword evidence="8 9" id="KW-0131">Cell cycle</keyword>
<evidence type="ECO:0000313" key="11">
    <source>
        <dbReference type="EMBL" id="WOJ94949.1"/>
    </source>
</evidence>
<protein>
    <recommendedName>
        <fullName evidence="9">Cell division protein FtsQ</fullName>
    </recommendedName>
</protein>
<dbReference type="RefSeq" id="WP_407349581.1">
    <property type="nucleotide sequence ID" value="NZ_CP136864.1"/>
</dbReference>
<comment type="subunit">
    <text evidence="9">Part of a complex composed of FtsB, FtsL and FtsQ.</text>
</comment>
<dbReference type="InterPro" id="IPR013685">
    <property type="entry name" value="POTRA_FtsQ_type"/>
</dbReference>
<evidence type="ECO:0000256" key="9">
    <source>
        <dbReference type="HAMAP-Rule" id="MF_00911"/>
    </source>
</evidence>
<dbReference type="Pfam" id="PF08478">
    <property type="entry name" value="POTRA_1"/>
    <property type="match status" value="1"/>
</dbReference>
<dbReference type="InterPro" id="IPR034746">
    <property type="entry name" value="POTRA"/>
</dbReference>
<dbReference type="PANTHER" id="PTHR35851">
    <property type="entry name" value="CELL DIVISION PROTEIN FTSQ"/>
    <property type="match status" value="1"/>
</dbReference>
<evidence type="ECO:0000313" key="12">
    <source>
        <dbReference type="Proteomes" id="UP001626537"/>
    </source>
</evidence>
<keyword evidence="5 9" id="KW-0812">Transmembrane</keyword>
<keyword evidence="6 9" id="KW-1133">Transmembrane helix</keyword>
<proteinExistence type="inferred from homology"/>
<dbReference type="Gene3D" id="3.40.50.11690">
    <property type="entry name" value="Cell division protein FtsQ/DivIB"/>
    <property type="match status" value="1"/>
</dbReference>
<comment type="subcellular location">
    <subcellularLocation>
        <location evidence="9">Cell inner membrane</location>
        <topology evidence="9">Single-pass type II membrane protein</topology>
    </subcellularLocation>
    <subcellularLocation>
        <location evidence="1">Membrane</location>
    </subcellularLocation>
    <text evidence="9">Localizes to the division septum.</text>
</comment>
<evidence type="ECO:0000256" key="4">
    <source>
        <dbReference type="ARBA" id="ARBA00022618"/>
    </source>
</evidence>
<evidence type="ECO:0000256" key="3">
    <source>
        <dbReference type="ARBA" id="ARBA00022519"/>
    </source>
</evidence>
<evidence type="ECO:0000259" key="10">
    <source>
        <dbReference type="PROSITE" id="PS51779"/>
    </source>
</evidence>
<dbReference type="Proteomes" id="UP001626537">
    <property type="component" value="Chromosome"/>
</dbReference>
<sequence length="268" mass="30315">MSASRRNARRRAPLSRGERLKALMPRIQSGFSALVSMSAICALGVVVYLGFDALRNMPVERIVVTGKLEHLRQDALRAALSDELDQGLLFLSLAELQETLEALPWVYSAELRRRFPDTLEVSVVEQLPIARWGEEAFLNHEARIIEVADTERWKDLPEIRGPLGSEARLMNHYQRLLERLRPLALTPTSLSEDDYGQLLVGLDNGLELQLGDHDFSLRLQRFLQLWRSDLQASDRLVQRVDMRYDGGAAVAFDQTPQLAGLTDNTQGR</sequence>
<evidence type="ECO:0000256" key="7">
    <source>
        <dbReference type="ARBA" id="ARBA00023136"/>
    </source>
</evidence>
<reference evidence="11 12" key="1">
    <citation type="submission" date="2023-10" db="EMBL/GenBank/DDBJ databases">
        <title>Two novel species belonging to the OM43/NOR5 clade.</title>
        <authorList>
            <person name="Park M."/>
        </authorList>
    </citation>
    <scope>NUCLEOTIDE SEQUENCE [LARGE SCALE GENOMIC DNA]</scope>
    <source>
        <strain evidence="11 12">IMCC43200</strain>
    </source>
</reference>
<dbReference type="Pfam" id="PF03799">
    <property type="entry name" value="FtsQ_DivIB_C"/>
    <property type="match status" value="1"/>
</dbReference>
<evidence type="ECO:0000256" key="5">
    <source>
        <dbReference type="ARBA" id="ARBA00022692"/>
    </source>
</evidence>
<comment type="function">
    <text evidence="9">Essential cell division protein. May link together the upstream cell division proteins, which are predominantly cytoplasmic, with the downstream cell division proteins, which are predominantly periplasmic. May control correct divisome assembly.</text>
</comment>
<name>A0ABZ0I7Z9_9GAMM</name>
<feature type="transmembrane region" description="Helical" evidence="9">
    <location>
        <begin position="31"/>
        <end position="51"/>
    </location>
</feature>
<keyword evidence="3 9" id="KW-0997">Cell inner membrane</keyword>
<evidence type="ECO:0000256" key="8">
    <source>
        <dbReference type="ARBA" id="ARBA00023306"/>
    </source>
</evidence>
<accession>A0ABZ0I7Z9</accession>
<dbReference type="PROSITE" id="PS51779">
    <property type="entry name" value="POTRA"/>
    <property type="match status" value="1"/>
</dbReference>
<dbReference type="Gene3D" id="3.10.20.310">
    <property type="entry name" value="membrane protein fhac"/>
    <property type="match status" value="1"/>
</dbReference>
<feature type="domain" description="POTRA" evidence="10">
    <location>
        <begin position="57"/>
        <end position="126"/>
    </location>
</feature>
<comment type="similarity">
    <text evidence="9">Belongs to the FtsQ/DivIB family. FtsQ subfamily.</text>
</comment>
<dbReference type="InterPro" id="IPR005548">
    <property type="entry name" value="Cell_div_FtsQ/DivIB_C"/>
</dbReference>
<keyword evidence="12" id="KW-1185">Reference proteome</keyword>
<dbReference type="InterPro" id="IPR026579">
    <property type="entry name" value="FtsQ"/>
</dbReference>
<organism evidence="11 12">
    <name type="scientific">Congregibacter variabilis</name>
    <dbReference type="NCBI Taxonomy" id="3081200"/>
    <lineage>
        <taxon>Bacteria</taxon>
        <taxon>Pseudomonadati</taxon>
        <taxon>Pseudomonadota</taxon>
        <taxon>Gammaproteobacteria</taxon>
        <taxon>Cellvibrionales</taxon>
        <taxon>Halieaceae</taxon>
        <taxon>Congregibacter</taxon>
    </lineage>
</organism>
<keyword evidence="7 9" id="KW-0472">Membrane</keyword>
<keyword evidence="2 9" id="KW-1003">Cell membrane</keyword>
<evidence type="ECO:0000256" key="2">
    <source>
        <dbReference type="ARBA" id="ARBA00022475"/>
    </source>
</evidence>